<dbReference type="PROSITE" id="PS00170">
    <property type="entry name" value="CSA_PPIASE_1"/>
    <property type="match status" value="1"/>
</dbReference>
<comment type="function">
    <text evidence="4">PPIases accelerate the folding of proteins. It catalyzes the cis-trans isomerization of proline imidic peptide bonds in oligopeptides.</text>
</comment>
<dbReference type="AlphaFoldDB" id="A0A7C1AZU0"/>
<protein>
    <recommendedName>
        <fullName evidence="4">Peptidyl-prolyl cis-trans isomerase</fullName>
        <shortName evidence="4">PPIase</shortName>
        <ecNumber evidence="4">5.2.1.8</ecNumber>
    </recommendedName>
</protein>
<dbReference type="InterPro" id="IPR020892">
    <property type="entry name" value="Cyclophilin-type_PPIase_CS"/>
</dbReference>
<dbReference type="PANTHER" id="PTHR43246">
    <property type="entry name" value="PEPTIDYL-PROLYL CIS-TRANS ISOMERASE CYP38, CHLOROPLASTIC"/>
    <property type="match status" value="1"/>
</dbReference>
<keyword evidence="2 4" id="KW-0697">Rotamase</keyword>
<evidence type="ECO:0000256" key="2">
    <source>
        <dbReference type="ARBA" id="ARBA00023110"/>
    </source>
</evidence>
<accession>A0A7C1AZU0</accession>
<dbReference type="PROSITE" id="PS50072">
    <property type="entry name" value="CSA_PPIASE_2"/>
    <property type="match status" value="1"/>
</dbReference>
<dbReference type="Proteomes" id="UP000886355">
    <property type="component" value="Unassembled WGS sequence"/>
</dbReference>
<evidence type="ECO:0000313" key="6">
    <source>
        <dbReference type="EMBL" id="HDL89380.1"/>
    </source>
</evidence>
<evidence type="ECO:0000256" key="4">
    <source>
        <dbReference type="RuleBase" id="RU363019"/>
    </source>
</evidence>
<feature type="signal peptide" evidence="4">
    <location>
        <begin position="1"/>
        <end position="20"/>
    </location>
</feature>
<name>A0A7C1AZU0_9BACT</name>
<keyword evidence="4" id="KW-0732">Signal</keyword>
<feature type="domain" description="PPIase cyclophilin-type" evidence="5">
    <location>
        <begin position="37"/>
        <end position="190"/>
    </location>
</feature>
<comment type="catalytic activity">
    <reaction evidence="4">
        <text>[protein]-peptidylproline (omega=180) = [protein]-peptidylproline (omega=0)</text>
        <dbReference type="Rhea" id="RHEA:16237"/>
        <dbReference type="Rhea" id="RHEA-COMP:10747"/>
        <dbReference type="Rhea" id="RHEA-COMP:10748"/>
        <dbReference type="ChEBI" id="CHEBI:83833"/>
        <dbReference type="ChEBI" id="CHEBI:83834"/>
        <dbReference type="EC" id="5.2.1.8"/>
    </reaction>
</comment>
<evidence type="ECO:0000256" key="3">
    <source>
        <dbReference type="ARBA" id="ARBA00023235"/>
    </source>
</evidence>
<dbReference type="EMBL" id="DQZW01000025">
    <property type="protein sequence ID" value="HDL89380.1"/>
    <property type="molecule type" value="Genomic_DNA"/>
</dbReference>
<dbReference type="Gene3D" id="2.40.100.10">
    <property type="entry name" value="Cyclophilin-like"/>
    <property type="match status" value="1"/>
</dbReference>
<evidence type="ECO:0000256" key="1">
    <source>
        <dbReference type="ARBA" id="ARBA00007365"/>
    </source>
</evidence>
<dbReference type="GO" id="GO:0003755">
    <property type="term" value="F:peptidyl-prolyl cis-trans isomerase activity"/>
    <property type="evidence" value="ECO:0007669"/>
    <property type="project" value="UniProtKB-UniRule"/>
</dbReference>
<dbReference type="EC" id="5.2.1.8" evidence="4"/>
<organism evidence="6">
    <name type="scientific">Thermodesulforhabdus norvegica</name>
    <dbReference type="NCBI Taxonomy" id="39841"/>
    <lineage>
        <taxon>Bacteria</taxon>
        <taxon>Pseudomonadati</taxon>
        <taxon>Thermodesulfobacteriota</taxon>
        <taxon>Syntrophobacteria</taxon>
        <taxon>Syntrophobacterales</taxon>
        <taxon>Thermodesulforhabdaceae</taxon>
        <taxon>Thermodesulforhabdus</taxon>
    </lineage>
</organism>
<reference evidence="6" key="1">
    <citation type="journal article" date="2020" name="mSystems">
        <title>Genome- and Community-Level Interaction Insights into Carbon Utilization and Element Cycling Functions of Hydrothermarchaeota in Hydrothermal Sediment.</title>
        <authorList>
            <person name="Zhou Z."/>
            <person name="Liu Y."/>
            <person name="Xu W."/>
            <person name="Pan J."/>
            <person name="Luo Z.H."/>
            <person name="Li M."/>
        </authorList>
    </citation>
    <scope>NUCLEOTIDE SEQUENCE [LARGE SCALE GENOMIC DNA]</scope>
    <source>
        <strain evidence="6">HyVt-19</strain>
    </source>
</reference>
<comment type="caution">
    <text evidence="6">The sequence shown here is derived from an EMBL/GenBank/DDBJ whole genome shotgun (WGS) entry which is preliminary data.</text>
</comment>
<dbReference type="PRINTS" id="PR00153">
    <property type="entry name" value="CSAPPISMRASE"/>
</dbReference>
<dbReference type="SUPFAM" id="SSF50891">
    <property type="entry name" value="Cyclophilin-like"/>
    <property type="match status" value="1"/>
</dbReference>
<dbReference type="CDD" id="cd01920">
    <property type="entry name" value="cyclophilin_EcCYP_like"/>
    <property type="match status" value="1"/>
</dbReference>
<dbReference type="InterPro" id="IPR002130">
    <property type="entry name" value="Cyclophilin-type_PPIase_dom"/>
</dbReference>
<gene>
    <name evidence="6" type="ORF">ENG14_00575</name>
</gene>
<dbReference type="InterPro" id="IPR029000">
    <property type="entry name" value="Cyclophilin-like_dom_sf"/>
</dbReference>
<evidence type="ECO:0000259" key="5">
    <source>
        <dbReference type="PROSITE" id="PS50072"/>
    </source>
</evidence>
<dbReference type="InterPro" id="IPR044665">
    <property type="entry name" value="E_coli_cyclophilin_A-like"/>
</dbReference>
<comment type="similarity">
    <text evidence="1 4">Belongs to the cyclophilin-type PPIase family.</text>
</comment>
<sequence length="193" mass="21070">MKQILLAVLMLAIIAGTSMGQESAVSNPQVVMETSKGDIVLELYLDKAPLTVKNFLDYIDAGFYSGTVFHRVIPGFMLQGGGFSRDMQKKSTLIPVKNEAFNGLKNDRGTIAMARTQDPHSASSQFFINTVDNAFLNHKSQTTAGWGYAVFGKVIKGMEVVDAISKVQTGTQGRFRDVPKTPVEIIKVRRAAP</sequence>
<dbReference type="GO" id="GO:0006457">
    <property type="term" value="P:protein folding"/>
    <property type="evidence" value="ECO:0007669"/>
    <property type="project" value="InterPro"/>
</dbReference>
<keyword evidence="3 4" id="KW-0413">Isomerase</keyword>
<feature type="chain" id="PRO_5028501545" description="Peptidyl-prolyl cis-trans isomerase" evidence="4">
    <location>
        <begin position="21"/>
        <end position="193"/>
    </location>
</feature>
<dbReference type="Pfam" id="PF00160">
    <property type="entry name" value="Pro_isomerase"/>
    <property type="match status" value="1"/>
</dbReference>
<proteinExistence type="inferred from homology"/>